<gene>
    <name evidence="2" type="ORF">ASPSYDRAFT_66374</name>
</gene>
<evidence type="ECO:0000313" key="3">
    <source>
        <dbReference type="Proteomes" id="UP000184356"/>
    </source>
</evidence>
<evidence type="ECO:0000313" key="2">
    <source>
        <dbReference type="EMBL" id="OJJ60432.1"/>
    </source>
</evidence>
<name>A0A1L9TM15_9EURO</name>
<organism evidence="2 3">
    <name type="scientific">Aspergillus sydowii CBS 593.65</name>
    <dbReference type="NCBI Taxonomy" id="1036612"/>
    <lineage>
        <taxon>Eukaryota</taxon>
        <taxon>Fungi</taxon>
        <taxon>Dikarya</taxon>
        <taxon>Ascomycota</taxon>
        <taxon>Pezizomycotina</taxon>
        <taxon>Eurotiomycetes</taxon>
        <taxon>Eurotiomycetidae</taxon>
        <taxon>Eurotiales</taxon>
        <taxon>Aspergillaceae</taxon>
        <taxon>Aspergillus</taxon>
        <taxon>Aspergillus subgen. Nidulantes</taxon>
    </lineage>
</organism>
<reference evidence="3" key="1">
    <citation type="journal article" date="2017" name="Genome Biol.">
        <title>Comparative genomics reveals high biological diversity and specific adaptations in the industrially and medically important fungal genus Aspergillus.</title>
        <authorList>
            <person name="de Vries R.P."/>
            <person name="Riley R."/>
            <person name="Wiebenga A."/>
            <person name="Aguilar-Osorio G."/>
            <person name="Amillis S."/>
            <person name="Uchima C.A."/>
            <person name="Anderluh G."/>
            <person name="Asadollahi M."/>
            <person name="Askin M."/>
            <person name="Barry K."/>
            <person name="Battaglia E."/>
            <person name="Bayram O."/>
            <person name="Benocci T."/>
            <person name="Braus-Stromeyer S.A."/>
            <person name="Caldana C."/>
            <person name="Canovas D."/>
            <person name="Cerqueira G.C."/>
            <person name="Chen F."/>
            <person name="Chen W."/>
            <person name="Choi C."/>
            <person name="Clum A."/>
            <person name="Dos Santos R.A."/>
            <person name="Damasio A.R."/>
            <person name="Diallinas G."/>
            <person name="Emri T."/>
            <person name="Fekete E."/>
            <person name="Flipphi M."/>
            <person name="Freyberg S."/>
            <person name="Gallo A."/>
            <person name="Gournas C."/>
            <person name="Habgood R."/>
            <person name="Hainaut M."/>
            <person name="Harispe M.L."/>
            <person name="Henrissat B."/>
            <person name="Hilden K.S."/>
            <person name="Hope R."/>
            <person name="Hossain A."/>
            <person name="Karabika E."/>
            <person name="Karaffa L."/>
            <person name="Karanyi Z."/>
            <person name="Krasevec N."/>
            <person name="Kuo A."/>
            <person name="Kusch H."/>
            <person name="LaButti K."/>
            <person name="Lagendijk E.L."/>
            <person name="Lapidus A."/>
            <person name="Levasseur A."/>
            <person name="Lindquist E."/>
            <person name="Lipzen A."/>
            <person name="Logrieco A.F."/>
            <person name="MacCabe A."/>
            <person name="Maekelae M.R."/>
            <person name="Malavazi I."/>
            <person name="Melin P."/>
            <person name="Meyer V."/>
            <person name="Mielnichuk N."/>
            <person name="Miskei M."/>
            <person name="Molnar A.P."/>
            <person name="Mule G."/>
            <person name="Ngan C.Y."/>
            <person name="Orejas M."/>
            <person name="Orosz E."/>
            <person name="Ouedraogo J.P."/>
            <person name="Overkamp K.M."/>
            <person name="Park H.-S."/>
            <person name="Perrone G."/>
            <person name="Piumi F."/>
            <person name="Punt P.J."/>
            <person name="Ram A.F."/>
            <person name="Ramon A."/>
            <person name="Rauscher S."/>
            <person name="Record E."/>
            <person name="Riano-Pachon D.M."/>
            <person name="Robert V."/>
            <person name="Roehrig J."/>
            <person name="Ruller R."/>
            <person name="Salamov A."/>
            <person name="Salih N.S."/>
            <person name="Samson R.A."/>
            <person name="Sandor E."/>
            <person name="Sanguinetti M."/>
            <person name="Schuetze T."/>
            <person name="Sepcic K."/>
            <person name="Shelest E."/>
            <person name="Sherlock G."/>
            <person name="Sophianopoulou V."/>
            <person name="Squina F.M."/>
            <person name="Sun H."/>
            <person name="Susca A."/>
            <person name="Todd R.B."/>
            <person name="Tsang A."/>
            <person name="Unkles S.E."/>
            <person name="van de Wiele N."/>
            <person name="van Rossen-Uffink D."/>
            <person name="Oliveira J.V."/>
            <person name="Vesth T.C."/>
            <person name="Visser J."/>
            <person name="Yu J.-H."/>
            <person name="Zhou M."/>
            <person name="Andersen M.R."/>
            <person name="Archer D.B."/>
            <person name="Baker S.E."/>
            <person name="Benoit I."/>
            <person name="Brakhage A.A."/>
            <person name="Braus G.H."/>
            <person name="Fischer R."/>
            <person name="Frisvad J.C."/>
            <person name="Goldman G.H."/>
            <person name="Houbraken J."/>
            <person name="Oakley B."/>
            <person name="Pocsi I."/>
            <person name="Scazzocchio C."/>
            <person name="Seiboth B."/>
            <person name="vanKuyk P.A."/>
            <person name="Wortman J."/>
            <person name="Dyer P.S."/>
            <person name="Grigoriev I.V."/>
        </authorList>
    </citation>
    <scope>NUCLEOTIDE SEQUENCE [LARGE SCALE GENOMIC DNA]</scope>
    <source>
        <strain evidence="3">CBS 593.65</strain>
    </source>
</reference>
<feature type="signal peptide" evidence="1">
    <location>
        <begin position="1"/>
        <end position="20"/>
    </location>
</feature>
<dbReference type="AlphaFoldDB" id="A0A1L9TM15"/>
<evidence type="ECO:0008006" key="4">
    <source>
        <dbReference type="Google" id="ProtNLM"/>
    </source>
</evidence>
<protein>
    <recommendedName>
        <fullName evidence="4">CBM1 domain-containing protein</fullName>
    </recommendedName>
</protein>
<dbReference type="GeneID" id="63766434"/>
<accession>A0A1L9TM15</accession>
<dbReference type="EMBL" id="KV878584">
    <property type="protein sequence ID" value="OJJ60432.1"/>
    <property type="molecule type" value="Genomic_DNA"/>
</dbReference>
<sequence>MHCTHLLTVIFTGFVALAAASPTPQGACFLICAPEQLPCGDGFHPEQQGQCGSLRVTFMLVKEQSVAGWDQNVRFSGWRLFFRLSGSAGKITTDSMQWLRA</sequence>
<dbReference type="VEuPathDB" id="FungiDB:ASPSYDRAFT_66374"/>
<keyword evidence="1" id="KW-0732">Signal</keyword>
<dbReference type="RefSeq" id="XP_040704238.1">
    <property type="nucleotide sequence ID" value="XM_040850361.1"/>
</dbReference>
<proteinExistence type="predicted"/>
<keyword evidence="3" id="KW-1185">Reference proteome</keyword>
<dbReference type="Proteomes" id="UP000184356">
    <property type="component" value="Unassembled WGS sequence"/>
</dbReference>
<feature type="chain" id="PRO_5012499351" description="CBM1 domain-containing protein" evidence="1">
    <location>
        <begin position="21"/>
        <end position="101"/>
    </location>
</feature>
<evidence type="ECO:0000256" key="1">
    <source>
        <dbReference type="SAM" id="SignalP"/>
    </source>
</evidence>